<comment type="caution">
    <text evidence="4">The sequence shown here is derived from an EMBL/GenBank/DDBJ whole genome shotgun (WGS) entry which is preliminary data.</text>
</comment>
<evidence type="ECO:0000313" key="4">
    <source>
        <dbReference type="EMBL" id="GBC06696.1"/>
    </source>
</evidence>
<sequence length="192" mass="19256">MKDILQKSFTFLIISILLLITFLPKGLSQVTKTAIVISTLPDVTVTVTAPPPVAEPTDTSIPGPGPAAPGEPAPQPGTPQQPGAPQPGAPQPGTPQQPGAPQPGGPGITPSPGAPQPSNNVPSPGGTPNNSPTDSTGSASSSQTDSITNILTGHIPVPSIRPDNGGSILKWNLIDYSVVIGGLIMGILILSL</sequence>
<feature type="compositionally biased region" description="Polar residues" evidence="1">
    <location>
        <begin position="116"/>
        <end position="130"/>
    </location>
</feature>
<keyword evidence="3" id="KW-0732">Signal</keyword>
<protein>
    <submittedName>
        <fullName evidence="5">Translation initiation factor IF-2</fullName>
    </submittedName>
</protein>
<keyword evidence="2" id="KW-0812">Transmembrane</keyword>
<dbReference type="Proteomes" id="UP000615446">
    <property type="component" value="Unassembled WGS sequence"/>
</dbReference>
<evidence type="ECO:0000313" key="6">
    <source>
        <dbReference type="Proteomes" id="UP000247702"/>
    </source>
</evidence>
<feature type="signal peptide" evidence="3">
    <location>
        <begin position="1"/>
        <end position="28"/>
    </location>
</feature>
<dbReference type="EMBL" id="BLAL01000012">
    <property type="protein sequence ID" value="GES74364.1"/>
    <property type="molecule type" value="Genomic_DNA"/>
</dbReference>
<reference evidence="4 6" key="1">
    <citation type="submission" date="2017-11" db="EMBL/GenBank/DDBJ databases">
        <title>The genome of Rhizophagus clarus HR1 reveals common genetic basis of auxotrophy among arbuscular mycorrhizal fungi.</title>
        <authorList>
            <person name="Kobayashi Y."/>
        </authorList>
    </citation>
    <scope>NUCLEOTIDE SEQUENCE [LARGE SCALE GENOMIC DNA]</scope>
    <source>
        <strain evidence="4 6">HR1</strain>
    </source>
</reference>
<dbReference type="Proteomes" id="UP000247702">
    <property type="component" value="Unassembled WGS sequence"/>
</dbReference>
<organism evidence="4 6">
    <name type="scientific">Rhizophagus clarus</name>
    <dbReference type="NCBI Taxonomy" id="94130"/>
    <lineage>
        <taxon>Eukaryota</taxon>
        <taxon>Fungi</taxon>
        <taxon>Fungi incertae sedis</taxon>
        <taxon>Mucoromycota</taxon>
        <taxon>Glomeromycotina</taxon>
        <taxon>Glomeromycetes</taxon>
        <taxon>Glomerales</taxon>
        <taxon>Glomeraceae</taxon>
        <taxon>Rhizophagus</taxon>
    </lineage>
</organism>
<gene>
    <name evidence="5" type="ORF">RCL2_000184600</name>
    <name evidence="4" type="ORF">RclHR1_00070063</name>
</gene>
<keyword evidence="2" id="KW-1133">Transmembrane helix</keyword>
<feature type="compositionally biased region" description="Low complexity" evidence="1">
    <location>
        <begin position="131"/>
        <end position="144"/>
    </location>
</feature>
<feature type="chain" id="PRO_5036327598" evidence="3">
    <location>
        <begin position="29"/>
        <end position="192"/>
    </location>
</feature>
<keyword evidence="5" id="KW-0648">Protein biosynthesis</keyword>
<reference evidence="5" key="2">
    <citation type="submission" date="2019-10" db="EMBL/GenBank/DDBJ databases">
        <title>Conservation and host-specific expression of non-tandemly repeated heterogenous ribosome RNA gene in arbuscular mycorrhizal fungi.</title>
        <authorList>
            <person name="Maeda T."/>
            <person name="Kobayashi Y."/>
            <person name="Nakagawa T."/>
            <person name="Ezawa T."/>
            <person name="Yamaguchi K."/>
            <person name="Bino T."/>
            <person name="Nishimoto Y."/>
            <person name="Shigenobu S."/>
            <person name="Kawaguchi M."/>
        </authorList>
    </citation>
    <scope>NUCLEOTIDE SEQUENCE</scope>
    <source>
        <strain evidence="5">HR1</strain>
    </source>
</reference>
<keyword evidence="6" id="KW-1185">Reference proteome</keyword>
<evidence type="ECO:0000256" key="1">
    <source>
        <dbReference type="SAM" id="MobiDB-lite"/>
    </source>
</evidence>
<dbReference type="GO" id="GO:0003743">
    <property type="term" value="F:translation initiation factor activity"/>
    <property type="evidence" value="ECO:0007669"/>
    <property type="project" value="UniProtKB-KW"/>
</dbReference>
<dbReference type="AlphaFoldDB" id="A0A2Z6RUI7"/>
<keyword evidence="5" id="KW-0396">Initiation factor</keyword>
<evidence type="ECO:0000256" key="2">
    <source>
        <dbReference type="SAM" id="Phobius"/>
    </source>
</evidence>
<evidence type="ECO:0000256" key="3">
    <source>
        <dbReference type="SAM" id="SignalP"/>
    </source>
</evidence>
<feature type="transmembrane region" description="Helical" evidence="2">
    <location>
        <begin position="171"/>
        <end position="190"/>
    </location>
</feature>
<name>A0A2Z6RUI7_9GLOM</name>
<accession>A0A2Z6RUI7</accession>
<feature type="region of interest" description="Disordered" evidence="1">
    <location>
        <begin position="49"/>
        <end position="144"/>
    </location>
</feature>
<proteinExistence type="predicted"/>
<evidence type="ECO:0000313" key="5">
    <source>
        <dbReference type="EMBL" id="GES74364.1"/>
    </source>
</evidence>
<dbReference type="STRING" id="94130.A0A2Z6RUI7"/>
<feature type="compositionally biased region" description="Pro residues" evidence="1">
    <location>
        <begin position="63"/>
        <end position="104"/>
    </location>
</feature>
<dbReference type="EMBL" id="BEXD01004092">
    <property type="protein sequence ID" value="GBC06696.1"/>
    <property type="molecule type" value="Genomic_DNA"/>
</dbReference>
<keyword evidence="2" id="KW-0472">Membrane</keyword>